<feature type="region of interest" description="Disordered" evidence="1">
    <location>
        <begin position="169"/>
        <end position="190"/>
    </location>
</feature>
<dbReference type="EMBL" id="FNSO01000004">
    <property type="protein sequence ID" value="SED22406.1"/>
    <property type="molecule type" value="Genomic_DNA"/>
</dbReference>
<accession>A0A1H4YW94</accession>
<evidence type="ECO:0000313" key="5">
    <source>
        <dbReference type="Proteomes" id="UP000199622"/>
    </source>
</evidence>
<keyword evidence="2" id="KW-0812">Transmembrane</keyword>
<keyword evidence="2" id="KW-1133">Transmembrane helix</keyword>
<organism evidence="4 5">
    <name type="scientific">Amycolatopsis tolypomycina</name>
    <dbReference type="NCBI Taxonomy" id="208445"/>
    <lineage>
        <taxon>Bacteria</taxon>
        <taxon>Bacillati</taxon>
        <taxon>Actinomycetota</taxon>
        <taxon>Actinomycetes</taxon>
        <taxon>Pseudonocardiales</taxon>
        <taxon>Pseudonocardiaceae</taxon>
        <taxon>Amycolatopsis</taxon>
    </lineage>
</organism>
<evidence type="ECO:0000313" key="4">
    <source>
        <dbReference type="EMBL" id="SED22406.1"/>
    </source>
</evidence>
<reference evidence="5" key="1">
    <citation type="submission" date="2016-10" db="EMBL/GenBank/DDBJ databases">
        <authorList>
            <person name="Varghese N."/>
            <person name="Submissions S."/>
        </authorList>
    </citation>
    <scope>NUCLEOTIDE SEQUENCE [LARGE SCALE GENOMIC DNA]</scope>
    <source>
        <strain evidence="5">DSM 44544</strain>
    </source>
</reference>
<protein>
    <submittedName>
        <fullName evidence="4">Uncharacterized conserved protein, DUF58 family, contains vWF domain</fullName>
    </submittedName>
</protein>
<gene>
    <name evidence="4" type="ORF">SAMN04489727_6964</name>
</gene>
<dbReference type="RefSeq" id="WP_208613450.1">
    <property type="nucleotide sequence ID" value="NZ_FNSO01000004.1"/>
</dbReference>
<evidence type="ECO:0000256" key="2">
    <source>
        <dbReference type="SAM" id="Phobius"/>
    </source>
</evidence>
<keyword evidence="2" id="KW-0472">Membrane</keyword>
<dbReference type="PANTHER" id="PTHR34351:SF1">
    <property type="entry name" value="SLR1927 PROTEIN"/>
    <property type="match status" value="1"/>
</dbReference>
<name>A0A1H4YW94_9PSEU</name>
<dbReference type="InterPro" id="IPR002881">
    <property type="entry name" value="DUF58"/>
</dbReference>
<proteinExistence type="predicted"/>
<dbReference type="Pfam" id="PF01882">
    <property type="entry name" value="DUF58"/>
    <property type="match status" value="1"/>
</dbReference>
<dbReference type="STRING" id="208445.SAMN04489727_6964"/>
<evidence type="ECO:0000256" key="1">
    <source>
        <dbReference type="SAM" id="MobiDB-lite"/>
    </source>
</evidence>
<feature type="domain" description="DUF58" evidence="3">
    <location>
        <begin position="190"/>
        <end position="260"/>
    </location>
</feature>
<dbReference type="AlphaFoldDB" id="A0A1H4YW94"/>
<sequence>MITQAGAVVAGAAVVLLLAGLGADYPELVMLGLAGVAALVVAGVWMLARPKLAVVREVSPSRVQAGAAAYGVLTVTNTGRRRSPPSLVVETVDGRRVAVPVPSLAAGDEFATVYPLPTGRRGRYVIPAPTVGHPDPLRLFQVERAGSGESVLYVHPKVHPIAPVPAGGPREVEGATSAGSPQGGVAFHSLRGYQPGDDWRRIHWKSTARNGTLMVRHNVIPDEPRHLIVLDTSAKPYDDESFEEAVQVAASVCVAADRSNFPLACRTTANPAGEDASGASEVTSALDLLSGAQRSPEDRGLPALTDVVRDVVAAGESAALTIVTGRAGPGQPAVLTAMRRDFPTVTLVRIGRTEPIPLSAGVCTIDARTSSEFAVRWNRLFPR</sequence>
<dbReference type="Proteomes" id="UP000199622">
    <property type="component" value="Unassembled WGS sequence"/>
</dbReference>
<keyword evidence="5" id="KW-1185">Reference proteome</keyword>
<evidence type="ECO:0000259" key="3">
    <source>
        <dbReference type="Pfam" id="PF01882"/>
    </source>
</evidence>
<feature type="transmembrane region" description="Helical" evidence="2">
    <location>
        <begin position="32"/>
        <end position="48"/>
    </location>
</feature>
<dbReference type="PANTHER" id="PTHR34351">
    <property type="entry name" value="SLR1927 PROTEIN-RELATED"/>
    <property type="match status" value="1"/>
</dbReference>